<gene>
    <name evidence="6" type="primary">Pht-L4</name>
    <name evidence="6" type="ORF">Hamer_G006465</name>
</gene>
<sequence>MPLCGLVIESFGWDAAFYVTGALSLVSCLTWFAFMYETPGKHPRICPKELDYIQEKVKTPEGLDTPPSSIPWKEMVTTDMVLDRELLSVITIRRIFSAVVDIYAHCLVIGGYLCLLSCYRFMGKISINSGDMSMPFYFQPLNLTFTLNILLPAAMFGPALNLLAVAYSGCDPTVAVFLLCLGFLLNGFITTGLFANKTDITTNFVGTVCGIGNTCANMASVIVPIIVGALTLNQKWNYEDTDKKRGSPEAEAFLDDALTFIPKEKSSEA</sequence>
<dbReference type="PANTHER" id="PTHR11662">
    <property type="entry name" value="SOLUTE CARRIER FAMILY 17"/>
    <property type="match status" value="1"/>
</dbReference>
<evidence type="ECO:0000313" key="7">
    <source>
        <dbReference type="Proteomes" id="UP000747542"/>
    </source>
</evidence>
<dbReference type="Proteomes" id="UP000747542">
    <property type="component" value="Unassembled WGS sequence"/>
</dbReference>
<dbReference type="Pfam" id="PF07690">
    <property type="entry name" value="MFS_1"/>
    <property type="match status" value="1"/>
</dbReference>
<name>A0A8J5MME3_HOMAM</name>
<dbReference type="InterPro" id="IPR011701">
    <property type="entry name" value="MFS"/>
</dbReference>
<keyword evidence="3 5" id="KW-1133">Transmembrane helix</keyword>
<dbReference type="GO" id="GO:0006820">
    <property type="term" value="P:monoatomic anion transport"/>
    <property type="evidence" value="ECO:0007669"/>
    <property type="project" value="TreeGrafter"/>
</dbReference>
<reference evidence="6" key="1">
    <citation type="journal article" date="2021" name="Sci. Adv.">
        <title>The American lobster genome reveals insights on longevity, neural, and immune adaptations.</title>
        <authorList>
            <person name="Polinski J.M."/>
            <person name="Zimin A.V."/>
            <person name="Clark K.F."/>
            <person name="Kohn A.B."/>
            <person name="Sadowski N."/>
            <person name="Timp W."/>
            <person name="Ptitsyn A."/>
            <person name="Khanna P."/>
            <person name="Romanova D.Y."/>
            <person name="Williams P."/>
            <person name="Greenwood S.J."/>
            <person name="Moroz L.L."/>
            <person name="Walt D.R."/>
            <person name="Bodnar A.G."/>
        </authorList>
    </citation>
    <scope>NUCLEOTIDE SEQUENCE</scope>
    <source>
        <strain evidence="6">GMGI-L3</strain>
    </source>
</reference>
<evidence type="ECO:0000256" key="2">
    <source>
        <dbReference type="ARBA" id="ARBA00022692"/>
    </source>
</evidence>
<accession>A0A8J5MME3</accession>
<dbReference type="GO" id="GO:0022857">
    <property type="term" value="F:transmembrane transporter activity"/>
    <property type="evidence" value="ECO:0007669"/>
    <property type="project" value="InterPro"/>
</dbReference>
<protein>
    <submittedName>
        <fullName evidence="6">Inorganic phosphate cotransporter-like 4</fullName>
    </submittedName>
</protein>
<dbReference type="InterPro" id="IPR050382">
    <property type="entry name" value="MFS_Na/Anion_cotransporter"/>
</dbReference>
<dbReference type="AlphaFoldDB" id="A0A8J5MME3"/>
<feature type="transmembrane region" description="Helical" evidence="5">
    <location>
        <begin position="142"/>
        <end position="167"/>
    </location>
</feature>
<keyword evidence="2 5" id="KW-0812">Transmembrane</keyword>
<keyword evidence="7" id="KW-1185">Reference proteome</keyword>
<evidence type="ECO:0000256" key="3">
    <source>
        <dbReference type="ARBA" id="ARBA00022989"/>
    </source>
</evidence>
<dbReference type="EMBL" id="JAHLQT010039062">
    <property type="protein sequence ID" value="KAG7156502.1"/>
    <property type="molecule type" value="Genomic_DNA"/>
</dbReference>
<feature type="transmembrane region" description="Helical" evidence="5">
    <location>
        <begin position="102"/>
        <end position="122"/>
    </location>
</feature>
<organism evidence="6 7">
    <name type="scientific">Homarus americanus</name>
    <name type="common">American lobster</name>
    <dbReference type="NCBI Taxonomy" id="6706"/>
    <lineage>
        <taxon>Eukaryota</taxon>
        <taxon>Metazoa</taxon>
        <taxon>Ecdysozoa</taxon>
        <taxon>Arthropoda</taxon>
        <taxon>Crustacea</taxon>
        <taxon>Multicrustacea</taxon>
        <taxon>Malacostraca</taxon>
        <taxon>Eumalacostraca</taxon>
        <taxon>Eucarida</taxon>
        <taxon>Decapoda</taxon>
        <taxon>Pleocyemata</taxon>
        <taxon>Astacidea</taxon>
        <taxon>Nephropoidea</taxon>
        <taxon>Nephropidae</taxon>
        <taxon>Homarus</taxon>
    </lineage>
</organism>
<evidence type="ECO:0000256" key="4">
    <source>
        <dbReference type="ARBA" id="ARBA00023136"/>
    </source>
</evidence>
<feature type="transmembrane region" description="Helical" evidence="5">
    <location>
        <begin position="174"/>
        <end position="195"/>
    </location>
</feature>
<dbReference type="Gene3D" id="1.20.1250.20">
    <property type="entry name" value="MFS general substrate transporter like domains"/>
    <property type="match status" value="1"/>
</dbReference>
<dbReference type="PANTHER" id="PTHR11662:SF399">
    <property type="entry name" value="FI19708P1-RELATED"/>
    <property type="match status" value="1"/>
</dbReference>
<comment type="subcellular location">
    <subcellularLocation>
        <location evidence="1">Membrane</location>
        <topology evidence="1">Multi-pass membrane protein</topology>
    </subcellularLocation>
</comment>
<dbReference type="GO" id="GO:0016020">
    <property type="term" value="C:membrane"/>
    <property type="evidence" value="ECO:0007669"/>
    <property type="project" value="UniProtKB-SubCell"/>
</dbReference>
<evidence type="ECO:0000256" key="1">
    <source>
        <dbReference type="ARBA" id="ARBA00004141"/>
    </source>
</evidence>
<feature type="transmembrane region" description="Helical" evidence="5">
    <location>
        <begin position="15"/>
        <end position="34"/>
    </location>
</feature>
<dbReference type="InterPro" id="IPR036259">
    <property type="entry name" value="MFS_trans_sf"/>
</dbReference>
<keyword evidence="4 5" id="KW-0472">Membrane</keyword>
<evidence type="ECO:0000256" key="5">
    <source>
        <dbReference type="SAM" id="Phobius"/>
    </source>
</evidence>
<proteinExistence type="predicted"/>
<dbReference type="SUPFAM" id="SSF103473">
    <property type="entry name" value="MFS general substrate transporter"/>
    <property type="match status" value="1"/>
</dbReference>
<evidence type="ECO:0000313" key="6">
    <source>
        <dbReference type="EMBL" id="KAG7156502.1"/>
    </source>
</evidence>
<comment type="caution">
    <text evidence="6">The sequence shown here is derived from an EMBL/GenBank/DDBJ whole genome shotgun (WGS) entry which is preliminary data.</text>
</comment>